<dbReference type="InterPro" id="IPR000073">
    <property type="entry name" value="AB_hydrolase_1"/>
</dbReference>
<keyword evidence="4" id="KW-1185">Reference proteome</keyword>
<dbReference type="Gene3D" id="3.40.50.1820">
    <property type="entry name" value="alpha/beta hydrolase"/>
    <property type="match status" value="1"/>
</dbReference>
<dbReference type="GO" id="GO:0016787">
    <property type="term" value="F:hydrolase activity"/>
    <property type="evidence" value="ECO:0007669"/>
    <property type="project" value="UniProtKB-KW"/>
</dbReference>
<dbReference type="EMBL" id="BSFI01000007">
    <property type="protein sequence ID" value="GLK67694.1"/>
    <property type="molecule type" value="Genomic_DNA"/>
</dbReference>
<evidence type="ECO:0000256" key="1">
    <source>
        <dbReference type="ARBA" id="ARBA00022801"/>
    </source>
</evidence>
<dbReference type="InterPro" id="IPR000639">
    <property type="entry name" value="Epox_hydrolase-like"/>
</dbReference>
<evidence type="ECO:0000313" key="3">
    <source>
        <dbReference type="EMBL" id="GLK67694.1"/>
    </source>
</evidence>
<organism evidence="3 4">
    <name type="scientific">Hansschlegelia plantiphila</name>
    <dbReference type="NCBI Taxonomy" id="374655"/>
    <lineage>
        <taxon>Bacteria</taxon>
        <taxon>Pseudomonadati</taxon>
        <taxon>Pseudomonadota</taxon>
        <taxon>Alphaproteobacteria</taxon>
        <taxon>Hyphomicrobiales</taxon>
        <taxon>Methylopilaceae</taxon>
        <taxon>Hansschlegelia</taxon>
    </lineage>
</organism>
<dbReference type="Pfam" id="PF00561">
    <property type="entry name" value="Abhydrolase_1"/>
    <property type="match status" value="1"/>
</dbReference>
<dbReference type="InterPro" id="IPR029058">
    <property type="entry name" value="AB_hydrolase_fold"/>
</dbReference>
<reference evidence="3" key="1">
    <citation type="journal article" date="2014" name="Int. J. Syst. Evol. Microbiol.">
        <title>Complete genome sequence of Corynebacterium casei LMG S-19264T (=DSM 44701T), isolated from a smear-ripened cheese.</title>
        <authorList>
            <consortium name="US DOE Joint Genome Institute (JGI-PGF)"/>
            <person name="Walter F."/>
            <person name="Albersmeier A."/>
            <person name="Kalinowski J."/>
            <person name="Ruckert C."/>
        </authorList>
    </citation>
    <scope>NUCLEOTIDE SEQUENCE</scope>
    <source>
        <strain evidence="3">VKM B-2347</strain>
    </source>
</reference>
<gene>
    <name evidence="3" type="ORF">GCM10008179_13320</name>
</gene>
<dbReference type="SUPFAM" id="SSF53474">
    <property type="entry name" value="alpha/beta-Hydrolases"/>
    <property type="match status" value="1"/>
</dbReference>
<proteinExistence type="predicted"/>
<dbReference type="PANTHER" id="PTHR43329">
    <property type="entry name" value="EPOXIDE HYDROLASE"/>
    <property type="match status" value="1"/>
</dbReference>
<evidence type="ECO:0000313" key="4">
    <source>
        <dbReference type="Proteomes" id="UP001143372"/>
    </source>
</evidence>
<comment type="caution">
    <text evidence="3">The sequence shown here is derived from an EMBL/GenBank/DDBJ whole genome shotgun (WGS) entry which is preliminary data.</text>
</comment>
<dbReference type="AlphaFoldDB" id="A0A9W6J1S0"/>
<keyword evidence="1" id="KW-0378">Hydrolase</keyword>
<dbReference type="Proteomes" id="UP001143372">
    <property type="component" value="Unassembled WGS sequence"/>
</dbReference>
<dbReference type="PRINTS" id="PR00412">
    <property type="entry name" value="EPOXHYDRLASE"/>
</dbReference>
<name>A0A9W6J1S0_9HYPH</name>
<reference evidence="3" key="2">
    <citation type="submission" date="2023-01" db="EMBL/GenBank/DDBJ databases">
        <authorList>
            <person name="Sun Q."/>
            <person name="Evtushenko L."/>
        </authorList>
    </citation>
    <scope>NUCLEOTIDE SEQUENCE</scope>
    <source>
        <strain evidence="3">VKM B-2347</strain>
    </source>
</reference>
<dbReference type="PRINTS" id="PR00111">
    <property type="entry name" value="ABHYDROLASE"/>
</dbReference>
<protein>
    <submittedName>
        <fullName evidence="3">Haloacetate dehalogenase</fullName>
    </submittedName>
</protein>
<feature type="domain" description="AB hydrolase-1" evidence="2">
    <location>
        <begin position="33"/>
        <end position="252"/>
    </location>
</feature>
<dbReference type="RefSeq" id="WP_271167948.1">
    <property type="nucleotide sequence ID" value="NZ_BSFI01000007.1"/>
</dbReference>
<evidence type="ECO:0000259" key="2">
    <source>
        <dbReference type="Pfam" id="PF00561"/>
    </source>
</evidence>
<accession>A0A9W6J1S0</accession>
<sequence length="304" mass="33322">MTEALPDLFPGFESRLIKVGEVEIFARIGGEGPPLLLLHGYPQTHVCWHKIAPALSRSFTLILADLRGYGASSAPAPVANGANYAKREMAEDMVGLMRALGQKRFAVAGHDRGGRVAYRMALDHPERVARLAVLDIVPTARMWSGMDSRMAMKAYHWLFLAQPAPLPETLIGRDPDFFIDWTLASWTASNNLEPFDQRALAHYRAFFRQSARIAATCGDYRAGATVDASHDAVDHEAGRRITAPLLALWGAKGFPSEGSGPLEIWRTWGTDVQGRGLPGGHFLPEEVEQETADALLAFFSAGER</sequence>